<dbReference type="Proteomes" id="UP000887565">
    <property type="component" value="Unplaced"/>
</dbReference>
<dbReference type="WBParaSite" id="nRc.2.0.1.t36573-RA">
    <property type="protein sequence ID" value="nRc.2.0.1.t36573-RA"/>
    <property type="gene ID" value="nRc.2.0.1.g36573"/>
</dbReference>
<name>A0A915KCR5_ROMCU</name>
<protein>
    <submittedName>
        <fullName evidence="2">Uncharacterized protein</fullName>
    </submittedName>
</protein>
<evidence type="ECO:0000313" key="1">
    <source>
        <dbReference type="Proteomes" id="UP000887565"/>
    </source>
</evidence>
<dbReference type="AlphaFoldDB" id="A0A915KCR5"/>
<accession>A0A915KCR5</accession>
<reference evidence="2" key="1">
    <citation type="submission" date="2022-11" db="UniProtKB">
        <authorList>
            <consortium name="WormBaseParasite"/>
        </authorList>
    </citation>
    <scope>IDENTIFICATION</scope>
</reference>
<evidence type="ECO:0000313" key="2">
    <source>
        <dbReference type="WBParaSite" id="nRc.2.0.1.t36573-RA"/>
    </source>
</evidence>
<keyword evidence="1" id="KW-1185">Reference proteome</keyword>
<organism evidence="1 2">
    <name type="scientific">Romanomermis culicivorax</name>
    <name type="common">Nematode worm</name>
    <dbReference type="NCBI Taxonomy" id="13658"/>
    <lineage>
        <taxon>Eukaryota</taxon>
        <taxon>Metazoa</taxon>
        <taxon>Ecdysozoa</taxon>
        <taxon>Nematoda</taxon>
        <taxon>Enoplea</taxon>
        <taxon>Dorylaimia</taxon>
        <taxon>Mermithida</taxon>
        <taxon>Mermithoidea</taxon>
        <taxon>Mermithidae</taxon>
        <taxon>Romanomermis</taxon>
    </lineage>
</organism>
<proteinExistence type="predicted"/>
<sequence>MVCFSRLGCVRDATGMDGNANPHNQDTLDSHCLTKVDYSYKDLGVFISRHICFMQPVGNEQIEKDVFETNVNGVDDDDNNTCLVDDQTGITNKCPINQKFVFYDFETMQEKVLQQTEL</sequence>